<proteinExistence type="predicted"/>
<gene>
    <name evidence="1" type="ORF">ACM46_20600</name>
</gene>
<keyword evidence="2" id="KW-1185">Reference proteome</keyword>
<evidence type="ECO:0000313" key="2">
    <source>
        <dbReference type="Proteomes" id="UP000036261"/>
    </source>
</evidence>
<reference evidence="1 2" key="1">
    <citation type="journal article" date="2013" name="Int. J. Syst. Evol. Microbiol.">
        <title>Chryseobacterium angstadtii sp. nov., isolated from a newt tank.</title>
        <authorList>
            <person name="Kirk K.E."/>
            <person name="Hoffman J.A."/>
            <person name="Smith K.A."/>
            <person name="Strahan B.L."/>
            <person name="Failor K.C."/>
            <person name="Krebs J.E."/>
            <person name="Gale A.N."/>
            <person name="Do T.D."/>
            <person name="Sontag T.C."/>
            <person name="Batties A.M."/>
            <person name="Mistiszyn K."/>
            <person name="Newman J.D."/>
        </authorList>
    </citation>
    <scope>NUCLEOTIDE SEQUENCE [LARGE SCALE GENOMIC DNA]</scope>
    <source>
        <strain evidence="1 2">KM</strain>
    </source>
</reference>
<dbReference type="AlphaFoldDB" id="A0A0J7I106"/>
<dbReference type="STRING" id="558151.ACM46_20600"/>
<dbReference type="EMBL" id="LFND01000007">
    <property type="protein sequence ID" value="KMQ59491.1"/>
    <property type="molecule type" value="Genomic_DNA"/>
</dbReference>
<name>A0A0J7I106_9FLAO</name>
<organism evidence="1 2">
    <name type="scientific">Chryseobacterium angstadtii</name>
    <dbReference type="NCBI Taxonomy" id="558151"/>
    <lineage>
        <taxon>Bacteria</taxon>
        <taxon>Pseudomonadati</taxon>
        <taxon>Bacteroidota</taxon>
        <taxon>Flavobacteriia</taxon>
        <taxon>Flavobacteriales</taxon>
        <taxon>Weeksellaceae</taxon>
        <taxon>Chryseobacterium group</taxon>
        <taxon>Chryseobacterium</taxon>
    </lineage>
</organism>
<protein>
    <submittedName>
        <fullName evidence="1">Uncharacterized protein</fullName>
    </submittedName>
</protein>
<evidence type="ECO:0000313" key="1">
    <source>
        <dbReference type="EMBL" id="KMQ59491.1"/>
    </source>
</evidence>
<dbReference type="Proteomes" id="UP000036261">
    <property type="component" value="Unassembled WGS sequence"/>
</dbReference>
<accession>A0A0J7I106</accession>
<comment type="caution">
    <text evidence="1">The sequence shown here is derived from an EMBL/GenBank/DDBJ whole genome shotgun (WGS) entry which is preliminary data.</text>
</comment>
<sequence>MYFMDRAGTTLPIIHRKIRIKYQSRNLPALLFSFFCHIFTLQNKTLPFHPPIPDGIHLENYIGEIIKNKIYYVSKL</sequence>